<keyword evidence="1" id="KW-0472">Membrane</keyword>
<proteinExistence type="predicted"/>
<dbReference type="STRING" id="764291.STRUR_1455"/>
<name>G5KHE1_9STRE</name>
<sequence>MLKKIKNSKYTVFIGKVILFYVIFLLLLYFFGYAGHGQATFIYNEF</sequence>
<dbReference type="RefSeq" id="WP_006739578.1">
    <property type="nucleotide sequence ID" value="NZ_AEUZ02000001.1"/>
</dbReference>
<gene>
    <name evidence="2" type="ORF">STRUR_1455</name>
</gene>
<accession>G5KHE1</accession>
<dbReference type="Pfam" id="PF12459">
    <property type="entry name" value="DltX"/>
    <property type="match status" value="1"/>
</dbReference>
<organism evidence="2 3">
    <name type="scientific">Streptococcus urinalis 2285-97</name>
    <dbReference type="NCBI Taxonomy" id="764291"/>
    <lineage>
        <taxon>Bacteria</taxon>
        <taxon>Bacillati</taxon>
        <taxon>Bacillota</taxon>
        <taxon>Bacilli</taxon>
        <taxon>Lactobacillales</taxon>
        <taxon>Streptococcaceae</taxon>
        <taxon>Streptococcus</taxon>
    </lineage>
</organism>
<protein>
    <submittedName>
        <fullName evidence="2">D-Ala-teichoic acid biosynthesis protein</fullName>
    </submittedName>
</protein>
<evidence type="ECO:0000256" key="1">
    <source>
        <dbReference type="SAM" id="Phobius"/>
    </source>
</evidence>
<evidence type="ECO:0000313" key="3">
    <source>
        <dbReference type="Proteomes" id="UP000005388"/>
    </source>
</evidence>
<keyword evidence="1" id="KW-0812">Transmembrane</keyword>
<dbReference type="AlphaFoldDB" id="G5KHE1"/>
<comment type="caution">
    <text evidence="2">The sequence shown here is derived from an EMBL/GenBank/DDBJ whole genome shotgun (WGS) entry which is preliminary data.</text>
</comment>
<keyword evidence="1" id="KW-1133">Transmembrane helix</keyword>
<dbReference type="Proteomes" id="UP000005388">
    <property type="component" value="Unassembled WGS sequence"/>
</dbReference>
<reference evidence="2 3" key="1">
    <citation type="journal article" date="2014" name="Int. J. Syst. Evol. Microbiol.">
        <title>Phylogenomics and the dynamic genome evolution of the genus Streptococcus.</title>
        <authorList>
            <consortium name="The Broad Institute Genome Sequencing Platform"/>
            <person name="Richards V.P."/>
            <person name="Palmer S.R."/>
            <person name="Pavinski Bitar P.D."/>
            <person name="Qin X."/>
            <person name="Weinstock G.M."/>
            <person name="Highlander S.K."/>
            <person name="Town C.D."/>
            <person name="Burne R.A."/>
            <person name="Stanhope M.J."/>
        </authorList>
    </citation>
    <scope>NUCLEOTIDE SEQUENCE [LARGE SCALE GENOMIC DNA]</scope>
    <source>
        <strain evidence="2 3">2285-97</strain>
    </source>
</reference>
<feature type="transmembrane region" description="Helical" evidence="1">
    <location>
        <begin position="12"/>
        <end position="31"/>
    </location>
</feature>
<evidence type="ECO:0000313" key="2">
    <source>
        <dbReference type="EMBL" id="EHJ56837.1"/>
    </source>
</evidence>
<dbReference type="InterPro" id="IPR021008">
    <property type="entry name" value="DltX"/>
</dbReference>
<keyword evidence="3" id="KW-1185">Reference proteome</keyword>
<dbReference type="EMBL" id="AEUZ02000001">
    <property type="protein sequence ID" value="EHJ56837.1"/>
    <property type="molecule type" value="Genomic_DNA"/>
</dbReference>